<evidence type="ECO:0000256" key="1">
    <source>
        <dbReference type="SAM" id="SignalP"/>
    </source>
</evidence>
<comment type="caution">
    <text evidence="2">The sequence shown here is derived from an EMBL/GenBank/DDBJ whole genome shotgun (WGS) entry which is preliminary data.</text>
</comment>
<protein>
    <submittedName>
        <fullName evidence="2">Uncharacterized protein</fullName>
    </submittedName>
</protein>
<dbReference type="EMBL" id="QJPH01000406">
    <property type="protein sequence ID" value="PZN74993.1"/>
    <property type="molecule type" value="Genomic_DNA"/>
</dbReference>
<keyword evidence="1" id="KW-0732">Signal</keyword>
<dbReference type="Proteomes" id="UP000249396">
    <property type="component" value="Unassembled WGS sequence"/>
</dbReference>
<evidence type="ECO:0000313" key="2">
    <source>
        <dbReference type="EMBL" id="PZN74993.1"/>
    </source>
</evidence>
<reference evidence="2 3" key="1">
    <citation type="journal article" date="2018" name="Aquat. Microb. Ecol.">
        <title>Gammaproteobacterial methanotrophs dominate.</title>
        <authorList>
            <person name="Rissanen A.J."/>
            <person name="Saarenheimo J."/>
            <person name="Tiirola M."/>
            <person name="Peura S."/>
            <person name="Aalto S.L."/>
            <person name="Karvinen A."/>
            <person name="Nykanen H."/>
        </authorList>
    </citation>
    <scope>NUCLEOTIDE SEQUENCE [LARGE SCALE GENOMIC DNA]</scope>
    <source>
        <strain evidence="2">AMbin10</strain>
    </source>
</reference>
<evidence type="ECO:0000313" key="3">
    <source>
        <dbReference type="Proteomes" id="UP000249396"/>
    </source>
</evidence>
<feature type="chain" id="PRO_5016070686" evidence="1">
    <location>
        <begin position="27"/>
        <end position="207"/>
    </location>
</feature>
<name>A0A2W4QU54_9GAMM</name>
<proteinExistence type="predicted"/>
<dbReference type="AlphaFoldDB" id="A0A2W4QU54"/>
<dbReference type="PROSITE" id="PS51257">
    <property type="entry name" value="PROKAR_LIPOPROTEIN"/>
    <property type="match status" value="1"/>
</dbReference>
<gene>
    <name evidence="2" type="ORF">DM484_19910</name>
</gene>
<accession>A0A2W4QU54</accession>
<organism evidence="2 3">
    <name type="scientific">Candidatus Methylumidiphilus alinenensis</name>
    <dbReference type="NCBI Taxonomy" id="2202197"/>
    <lineage>
        <taxon>Bacteria</taxon>
        <taxon>Pseudomonadati</taxon>
        <taxon>Pseudomonadota</taxon>
        <taxon>Gammaproteobacteria</taxon>
        <taxon>Methylococcales</taxon>
        <taxon>Candidatus Methylumidiphilus</taxon>
    </lineage>
</organism>
<feature type="signal peptide" evidence="1">
    <location>
        <begin position="1"/>
        <end position="26"/>
    </location>
</feature>
<sequence length="207" mass="23327">MKKQHIKLKFVNLTVLVLALGMTACGSVPTKTFAKDKTFVKDFDANYVMKPIPGRSPTMPDSAWLSSHLRAFNPLPDPFEALFTNRLWESCTLAPAPDGDTAGAAYTLINDDYRINASVRFKPAEDMFRLSIHIHVEGDSIVASNNYFYGFNNTPKFRVNNALEHLLTSLAHDYEVYEEDLNGYRISEKDTFIDRGSFAKLSSYKSP</sequence>